<sequence>MKLLLPTSAPSLHRRHQIRSFVNAKVKWVRDPFLDKAIEKEKNLKQVLSLKSLIISHPSQILPIYKLTPLKPQLNLPITTLKFFQKYPLIFKVFQPPRKYSFPHVKVTSRIINLHNDEELLVNLLSYRKDLAERLVKFLMLCRAMRVPLYVIDRFRFELGLPDNYLLNLLPEYPELFRIVDMGISGGGGDGDHVFGLELVRWRGDLAVSVMEKRAEQEGVRGRFIRFSMNLPRGFDLEKRVKDWEDEWQNLPYISPYEDAFHLAPNSDQAEKWAVAVIHELLCLLVGKKAERESVFCLGEYLGFGGRLKKAILHHPGIFYVSNKIRTQTVVLREAYTKNFLIEKHPLVSMRYKYIWLMNTVMRRGKPIRNIANVRRHKVPPHVISRRGNEVERRCIDNDGFD</sequence>
<dbReference type="PANTHER" id="PTHR31476:SF19">
    <property type="entry name" value="UBIQUITIN CARBOXYL-TERMINAL HYDROLASE FAMILY PROTEIN"/>
    <property type="match status" value="1"/>
</dbReference>
<dbReference type="Pfam" id="PF11955">
    <property type="entry name" value="PORR"/>
    <property type="match status" value="1"/>
</dbReference>
<name>A0AAV3RAK3_LITER</name>
<comment type="caution">
    <text evidence="2">The sequence shown here is derived from an EMBL/GenBank/DDBJ whole genome shotgun (WGS) entry which is preliminary data.</text>
</comment>
<protein>
    <recommendedName>
        <fullName evidence="1">PORR domain-containing protein</fullName>
    </recommendedName>
</protein>
<evidence type="ECO:0000313" key="2">
    <source>
        <dbReference type="EMBL" id="GAA0171918.1"/>
    </source>
</evidence>
<proteinExistence type="predicted"/>
<reference evidence="2 3" key="1">
    <citation type="submission" date="2024-01" db="EMBL/GenBank/DDBJ databases">
        <title>The complete chloroplast genome sequence of Lithospermum erythrorhizon: insights into the phylogenetic relationship among Boraginaceae species and the maternal lineages of purple gromwells.</title>
        <authorList>
            <person name="Okada T."/>
            <person name="Watanabe K."/>
        </authorList>
    </citation>
    <scope>NUCLEOTIDE SEQUENCE [LARGE SCALE GENOMIC DNA]</scope>
</reference>
<dbReference type="InterPro" id="IPR021099">
    <property type="entry name" value="PORR_domain"/>
</dbReference>
<evidence type="ECO:0000259" key="1">
    <source>
        <dbReference type="Pfam" id="PF11955"/>
    </source>
</evidence>
<dbReference type="PANTHER" id="PTHR31476">
    <property type="entry name" value="PROTEIN WHAT'S THIS FACTOR 1 HOMOLOG, CHLOROPLASTIC"/>
    <property type="match status" value="1"/>
</dbReference>
<feature type="domain" description="PORR" evidence="1">
    <location>
        <begin position="29"/>
        <end position="360"/>
    </location>
</feature>
<accession>A0AAV3RAK3</accession>
<dbReference type="GO" id="GO:0003723">
    <property type="term" value="F:RNA binding"/>
    <property type="evidence" value="ECO:0007669"/>
    <property type="project" value="InterPro"/>
</dbReference>
<dbReference type="EMBL" id="BAABME010025318">
    <property type="protein sequence ID" value="GAA0171918.1"/>
    <property type="molecule type" value="Genomic_DNA"/>
</dbReference>
<dbReference type="AlphaFoldDB" id="A0AAV3RAK3"/>
<evidence type="ECO:0000313" key="3">
    <source>
        <dbReference type="Proteomes" id="UP001454036"/>
    </source>
</evidence>
<dbReference type="InterPro" id="IPR045040">
    <property type="entry name" value="PORR_fam"/>
</dbReference>
<organism evidence="2 3">
    <name type="scientific">Lithospermum erythrorhizon</name>
    <name type="common">Purple gromwell</name>
    <name type="synonym">Lithospermum officinale var. erythrorhizon</name>
    <dbReference type="NCBI Taxonomy" id="34254"/>
    <lineage>
        <taxon>Eukaryota</taxon>
        <taxon>Viridiplantae</taxon>
        <taxon>Streptophyta</taxon>
        <taxon>Embryophyta</taxon>
        <taxon>Tracheophyta</taxon>
        <taxon>Spermatophyta</taxon>
        <taxon>Magnoliopsida</taxon>
        <taxon>eudicotyledons</taxon>
        <taxon>Gunneridae</taxon>
        <taxon>Pentapetalae</taxon>
        <taxon>asterids</taxon>
        <taxon>lamiids</taxon>
        <taxon>Boraginales</taxon>
        <taxon>Boraginaceae</taxon>
        <taxon>Boraginoideae</taxon>
        <taxon>Lithospermeae</taxon>
        <taxon>Lithospermum</taxon>
    </lineage>
</organism>
<keyword evidence="3" id="KW-1185">Reference proteome</keyword>
<gene>
    <name evidence="2" type="ORF">LIER_41245</name>
</gene>
<dbReference type="Proteomes" id="UP001454036">
    <property type="component" value="Unassembled WGS sequence"/>
</dbReference>